<evidence type="ECO:0000313" key="2">
    <source>
        <dbReference type="Proteomes" id="UP001237152"/>
    </source>
</evidence>
<protein>
    <submittedName>
        <fullName evidence="1">Uncharacterized protein</fullName>
    </submittedName>
</protein>
<dbReference type="Proteomes" id="UP001237152">
    <property type="component" value="Segment"/>
</dbReference>
<dbReference type="EMBL" id="MK174290">
    <property type="protein sequence ID" value="QBZ81020.1"/>
    <property type="molecule type" value="Genomic_DNA"/>
</dbReference>
<name>A0A4D6EGS1_9VIRU</name>
<reference evidence="1" key="1">
    <citation type="journal article" date="2019" name="Front. Microbiol.">
        <title>Pandoravirus Celtis Illustrates the Microevolution Processes at Work in the Giant Pandoraviridae Genomes.</title>
        <authorList>
            <person name="Legendre M."/>
            <person name="Alempic J.M."/>
            <person name="Philippe N."/>
            <person name="Lartigue A."/>
            <person name="Jeudy S."/>
            <person name="Poirot O."/>
            <person name="Ta N.T."/>
            <person name="Nin S."/>
            <person name="Coute Y."/>
            <person name="Abergel C."/>
            <person name="Claverie J.M."/>
        </authorList>
    </citation>
    <scope>NUCLEOTIDE SEQUENCE</scope>
</reference>
<organism evidence="1 2">
    <name type="scientific">Pandoravirus celtis</name>
    <dbReference type="NCBI Taxonomy" id="2568002"/>
    <lineage>
        <taxon>Viruses</taxon>
        <taxon>Pandoravirus</taxon>
    </lineage>
</organism>
<accession>A0A4D6EGS1</accession>
<gene>
    <name evidence="1" type="ORF">pclt_cds_424</name>
</gene>
<evidence type="ECO:0000313" key="1">
    <source>
        <dbReference type="EMBL" id="QBZ81020.1"/>
    </source>
</evidence>
<sequence>MGRVVGTRARTLQRHGCAVVKWPVRASRATETASLSDLVSAVPWGRVNVVIDIGADRSQTLRARTLAALLPRLARGAVYACSVDCHQAALDLVRGGIAKTVHHHVNVIIVEAPAS</sequence>
<proteinExistence type="predicted"/>